<dbReference type="InterPro" id="IPR036709">
    <property type="entry name" value="Autotransporte_beta_dom_sf"/>
</dbReference>
<gene>
    <name evidence="2" type="ORF">HMPREF0402_02842</name>
</gene>
<keyword evidence="3" id="KW-1185">Reference proteome</keyword>
<name>H1PWP9_9FUSO</name>
<dbReference type="InterPro" id="IPR005546">
    <property type="entry name" value="Autotransporte_beta"/>
</dbReference>
<protein>
    <recommendedName>
        <fullName evidence="1">Autotransporter domain-containing protein</fullName>
    </recommendedName>
</protein>
<dbReference type="Proteomes" id="UP000003233">
    <property type="component" value="Unassembled WGS sequence"/>
</dbReference>
<proteinExistence type="predicted"/>
<dbReference type="PROSITE" id="PS51208">
    <property type="entry name" value="AUTOTRANSPORTER"/>
    <property type="match status" value="1"/>
</dbReference>
<dbReference type="RefSeq" id="WP_016361924.1">
    <property type="nucleotide sequence ID" value="NZ_KE161011.1"/>
</dbReference>
<dbReference type="BioCyc" id="FSP457404-HMP:GTSQ-2873-MONOMER"/>
<dbReference type="Gene3D" id="2.40.128.130">
    <property type="entry name" value="Autotransporter beta-domain"/>
    <property type="match status" value="1"/>
</dbReference>
<dbReference type="PROSITE" id="PS51257">
    <property type="entry name" value="PROKAR_LIPOPROTEIN"/>
    <property type="match status" value="1"/>
</dbReference>
<dbReference type="SUPFAM" id="SSF103515">
    <property type="entry name" value="Autotransporter"/>
    <property type="match status" value="1"/>
</dbReference>
<dbReference type="EMBL" id="AGWJ02000030">
    <property type="protein sequence ID" value="EHO79101.2"/>
    <property type="molecule type" value="Genomic_DNA"/>
</dbReference>
<reference evidence="2 3" key="1">
    <citation type="submission" date="2012-07" db="EMBL/GenBank/DDBJ databases">
        <title>The Genome Sequence of Fusobacterium ulcerans 12_1B.</title>
        <authorList>
            <consortium name="The Broad Institute Genome Sequencing Platform"/>
            <person name="Earl A."/>
            <person name="Ward D."/>
            <person name="Feldgarden M."/>
            <person name="Gevers D."/>
            <person name="Strauss J."/>
            <person name="Ambrose C.E."/>
            <person name="Allen-Vercoe E."/>
            <person name="Walker B."/>
            <person name="Young S.K."/>
            <person name="Zeng Q."/>
            <person name="Gargeya S."/>
            <person name="Fitzgerald M."/>
            <person name="Haas B."/>
            <person name="Abouelleil A."/>
            <person name="Alvarado L."/>
            <person name="Arachchi H.M."/>
            <person name="Berlin A.M."/>
            <person name="Chapman S.B."/>
            <person name="Goldberg J."/>
            <person name="Griggs A."/>
            <person name="Gujja S."/>
            <person name="Hansen M."/>
            <person name="Howarth C."/>
            <person name="Imamovic A."/>
            <person name="Larimer J."/>
            <person name="McCowen C."/>
            <person name="Montmayeur A."/>
            <person name="Murphy C."/>
            <person name="Neiman D."/>
            <person name="Pearson M."/>
            <person name="Priest M."/>
            <person name="Roberts A."/>
            <person name="Saif S."/>
            <person name="Shea T."/>
            <person name="Sisk P."/>
            <person name="Sykes S."/>
            <person name="Wortman J."/>
            <person name="Nusbaum C."/>
            <person name="Birren B."/>
        </authorList>
    </citation>
    <scope>NUCLEOTIDE SEQUENCE [LARGE SCALE GENOMIC DNA]</scope>
    <source>
        <strain evidence="2 3">12_1B</strain>
    </source>
</reference>
<dbReference type="PATRIC" id="fig|457404.5.peg.3206"/>
<dbReference type="Pfam" id="PF03797">
    <property type="entry name" value="Autotransporter"/>
    <property type="match status" value="1"/>
</dbReference>
<dbReference type="SMART" id="SM00869">
    <property type="entry name" value="Autotransporter"/>
    <property type="match status" value="1"/>
</dbReference>
<sequence>MIEKILKAVKSSSKKRGRNITVGAVVGFLLSCTAVMGADENYLLIKKEGEEIKFSKNGTTAGTDNPYEENTWDGTEYVNNIALNSTSNYYGVKLEGDLGNVNFTNNGLITTTRNSESFGINNSLYATIGNITNNGSITAESTGDAIAGNGIKNARTITNNGSINGSTKARDAGDNCFGVGIYNSETMGDITNNGSITAESTGENSLGYGINNLKYSEVKIKTIDKIRNIGVIYGKTNAIYNSNGTMIKEANNYGLLVSGDSTENVVDGISIVAHDAADNDDEIKNYELAFTVDSNKYIGGGKSSSSEINPDIDYYNNFGKIHQNVSIDGVSYDIINVDAKVDDTSKEITDWKSLTLEEGKLTYYDSREASDKEESISPDKKYILNGIENTLKISGRKNELNNSVVNAYETAVVMGEDNSILTLNNTVVNGGIKADTTTISITKNGSALTVKGDSVINVRKKGTAIKVTGSDNAVVLEGNAIVNGKMEASGERNILDLNGTGKYGMNIHYDISGFEKMAIDNNVTFFEDMKVTGTNEVTVEGTGVLNLRLKKDSTTTYGTDTPPKATHAFSENGEMTIIGNSPDEAGTLNFITNGIGRVIDVDMENIKLENMKIKASSIIDKAEIHEDFIRLGAGSDLSGIVNPKVNKYNSLNKIYKSIYSSREENLDGLRDILSLSTYLGKNYDYNNRIEAEKEEQLASLLGYLTSIYIESPYSYSSELSRRSMGMFRDIVTENEFRPNLNKWMIMGGLTHADGGTKDTYYGQNYHEIDGGTAETSADIKLTGAYMLAKYGYSENLSLGVTLGGNKSEAEMSMSKVKGNSGYLGAFAENYRGNLTLKAGTGIQYSEYDTDRRTLGNAYSDKYSDMAYDIYLNGRYSHQVGDNLFLEPYATLSYIYIDQDGADEGSKVLAIETDSKSFDYTAAKVGVDLKKVIPHEKGKSTLSAGVSYTKILDGADEEHITGRFKGGSDFDILVAHKNEHSIGLNAKYALELENGVLFDVKGTYSVERDSNNNSGKNKTKGEWIVGAGIGYKF</sequence>
<evidence type="ECO:0000259" key="1">
    <source>
        <dbReference type="PROSITE" id="PS51208"/>
    </source>
</evidence>
<comment type="caution">
    <text evidence="2">The sequence shown here is derived from an EMBL/GenBank/DDBJ whole genome shotgun (WGS) entry which is preliminary data.</text>
</comment>
<dbReference type="HOGENOM" id="CLU_005492_0_0_0"/>
<evidence type="ECO:0000313" key="2">
    <source>
        <dbReference type="EMBL" id="EHO79101.2"/>
    </source>
</evidence>
<evidence type="ECO:0000313" key="3">
    <source>
        <dbReference type="Proteomes" id="UP000003233"/>
    </source>
</evidence>
<dbReference type="AlphaFoldDB" id="H1PWP9"/>
<organism evidence="2 3">
    <name type="scientific">Fusobacterium ulcerans 12-1B</name>
    <dbReference type="NCBI Taxonomy" id="457404"/>
    <lineage>
        <taxon>Bacteria</taxon>
        <taxon>Fusobacteriati</taxon>
        <taxon>Fusobacteriota</taxon>
        <taxon>Fusobacteriia</taxon>
        <taxon>Fusobacteriales</taxon>
        <taxon>Fusobacteriaceae</taxon>
        <taxon>Fusobacterium</taxon>
    </lineage>
</organism>
<accession>H1PWP9</accession>
<feature type="domain" description="Autotransporter" evidence="1">
    <location>
        <begin position="735"/>
        <end position="1032"/>
    </location>
</feature>